<dbReference type="InterPro" id="IPR012429">
    <property type="entry name" value="HGSNAT_cat"/>
</dbReference>
<keyword evidence="1" id="KW-0472">Membrane</keyword>
<organism evidence="3 4">
    <name type="scientific">Candidatus Microbacterium phytovorans</name>
    <dbReference type="NCBI Taxonomy" id="3121374"/>
    <lineage>
        <taxon>Bacteria</taxon>
        <taxon>Bacillati</taxon>
        <taxon>Actinomycetota</taxon>
        <taxon>Actinomycetes</taxon>
        <taxon>Micrococcales</taxon>
        <taxon>Microbacteriaceae</taxon>
        <taxon>Microbacterium</taxon>
    </lineage>
</organism>
<feature type="transmembrane region" description="Helical" evidence="1">
    <location>
        <begin position="133"/>
        <end position="150"/>
    </location>
</feature>
<feature type="transmembrane region" description="Helical" evidence="1">
    <location>
        <begin position="111"/>
        <end position="128"/>
    </location>
</feature>
<dbReference type="Pfam" id="PF07786">
    <property type="entry name" value="HGSNAT_cat"/>
    <property type="match status" value="1"/>
</dbReference>
<sequence length="353" mass="36634">MTRARTLLDADGRLAGVDLARGLAVLGMLTAHLATTEELRWGDPGTWSGIVDGRSSILFALLAGVSIALLSGGRSAVDGDRLRIVRGRLAVRALVLWVLGAALILTGVPVFVILPAYALLFLLAVPLLQWRPLALWALAGATALIMPLLQPGIDEVVALAGPDVELVLGWHYPFTVWISFVAAGMAVGRSRLTALRTQLVLLVGGIGAAAVGYGAAAWGSAAGVAREGWAAAVWSAAPHSVGIPEVIGSGGFAVAVLGASLLVCRTFVRWVAFPIRAVGSMPLTAYVGQLVAWAIVASLVLGDTGDLGGFRALDPLGPFVWTTLALCTAWALLWGRGPLERVTAWAAAVVVRP</sequence>
<feature type="transmembrane region" description="Helical" evidence="1">
    <location>
        <begin position="89"/>
        <end position="105"/>
    </location>
</feature>
<feature type="transmembrane region" description="Helical" evidence="1">
    <location>
        <begin position="283"/>
        <end position="301"/>
    </location>
</feature>
<feature type="domain" description="Heparan-alpha-glucosaminide N-acetyltransferase catalytic" evidence="2">
    <location>
        <begin position="13"/>
        <end position="192"/>
    </location>
</feature>
<feature type="transmembrane region" description="Helical" evidence="1">
    <location>
        <begin position="12"/>
        <end position="35"/>
    </location>
</feature>
<feature type="transmembrane region" description="Helical" evidence="1">
    <location>
        <begin position="199"/>
        <end position="221"/>
    </location>
</feature>
<feature type="transmembrane region" description="Helical" evidence="1">
    <location>
        <begin position="55"/>
        <end position="77"/>
    </location>
</feature>
<evidence type="ECO:0000256" key="1">
    <source>
        <dbReference type="SAM" id="Phobius"/>
    </source>
</evidence>
<protein>
    <submittedName>
        <fullName evidence="3">Heparan-alpha-glucosaminide N-acetyltransferase domain-containing protein</fullName>
    </submittedName>
</protein>
<dbReference type="PANTHER" id="PTHR30590:SF2">
    <property type="entry name" value="INNER MEMBRANE PROTEIN"/>
    <property type="match status" value="1"/>
</dbReference>
<evidence type="ECO:0000313" key="3">
    <source>
        <dbReference type="EMBL" id="WEK14062.1"/>
    </source>
</evidence>
<keyword evidence="1" id="KW-0812">Transmembrane</keyword>
<dbReference type="InterPro" id="IPR052529">
    <property type="entry name" value="Bact_Transport_Assoc"/>
</dbReference>
<dbReference type="Proteomes" id="UP001213972">
    <property type="component" value="Chromosome"/>
</dbReference>
<evidence type="ECO:0000259" key="2">
    <source>
        <dbReference type="Pfam" id="PF07786"/>
    </source>
</evidence>
<keyword evidence="1" id="KW-1133">Transmembrane helix</keyword>
<reference evidence="3" key="1">
    <citation type="submission" date="2023-03" db="EMBL/GenBank/DDBJ databases">
        <title>Andean soil-derived lignocellulolytic bacterial consortium as a source of novel taxa and putative plastic-active enzymes.</title>
        <authorList>
            <person name="Diaz-Garcia L."/>
            <person name="Chuvochina M."/>
            <person name="Feuerriegel G."/>
            <person name="Bunk B."/>
            <person name="Sproer C."/>
            <person name="Streit W.R."/>
            <person name="Rodriguez L.M."/>
            <person name="Overmann J."/>
            <person name="Jimenez D.J."/>
        </authorList>
    </citation>
    <scope>NUCLEOTIDE SEQUENCE</scope>
    <source>
        <strain evidence="3">MAG 4610</strain>
    </source>
</reference>
<dbReference type="AlphaFoldDB" id="A0AAJ6B482"/>
<feature type="transmembrane region" description="Helical" evidence="1">
    <location>
        <begin position="241"/>
        <end position="263"/>
    </location>
</feature>
<accession>A0AAJ6B482</accession>
<dbReference type="EMBL" id="CP119321">
    <property type="protein sequence ID" value="WEK14062.1"/>
    <property type="molecule type" value="Genomic_DNA"/>
</dbReference>
<name>A0AAJ6B482_9MICO</name>
<feature type="transmembrane region" description="Helical" evidence="1">
    <location>
        <begin position="316"/>
        <end position="335"/>
    </location>
</feature>
<proteinExistence type="predicted"/>
<feature type="transmembrane region" description="Helical" evidence="1">
    <location>
        <begin position="170"/>
        <end position="187"/>
    </location>
</feature>
<dbReference type="PANTHER" id="PTHR30590">
    <property type="entry name" value="INNER MEMBRANE PROTEIN"/>
    <property type="match status" value="1"/>
</dbReference>
<gene>
    <name evidence="3" type="ORF">P0Y48_02280</name>
</gene>
<evidence type="ECO:0000313" key="4">
    <source>
        <dbReference type="Proteomes" id="UP001213972"/>
    </source>
</evidence>